<keyword evidence="2" id="KW-1185">Reference proteome</keyword>
<evidence type="ECO:0000313" key="2">
    <source>
        <dbReference type="Proteomes" id="UP001140096"/>
    </source>
</evidence>
<accession>A0ACC1LK02</accession>
<gene>
    <name evidence="1" type="ORF">H4S07_002311</name>
</gene>
<dbReference type="EMBL" id="JANBUP010000546">
    <property type="protein sequence ID" value="KAJ2811046.1"/>
    <property type="molecule type" value="Genomic_DNA"/>
</dbReference>
<evidence type="ECO:0000313" key="1">
    <source>
        <dbReference type="EMBL" id="KAJ2811046.1"/>
    </source>
</evidence>
<organism evidence="1 2">
    <name type="scientific">Coemansia furcata</name>
    <dbReference type="NCBI Taxonomy" id="417177"/>
    <lineage>
        <taxon>Eukaryota</taxon>
        <taxon>Fungi</taxon>
        <taxon>Fungi incertae sedis</taxon>
        <taxon>Zoopagomycota</taxon>
        <taxon>Kickxellomycotina</taxon>
        <taxon>Kickxellomycetes</taxon>
        <taxon>Kickxellales</taxon>
        <taxon>Kickxellaceae</taxon>
        <taxon>Coemansia</taxon>
    </lineage>
</organism>
<protein>
    <submittedName>
        <fullName evidence="1">Uncharacterized protein</fullName>
    </submittedName>
</protein>
<dbReference type="Proteomes" id="UP001140096">
    <property type="component" value="Unassembled WGS sequence"/>
</dbReference>
<proteinExistence type="predicted"/>
<comment type="caution">
    <text evidence="1">The sequence shown here is derived from an EMBL/GenBank/DDBJ whole genome shotgun (WGS) entry which is preliminary data.</text>
</comment>
<sequence>MIVQAESAKESVCYGTLNLAQSLLRSRLAWLTSAFINISQLDSEHPRRLVSTVEMQIGPHIYSGTNFYYILEPTVEHSVAADDLPPLAFEFSDNPGSLFCLPKDLGLEDLDDSGLIRAYFYASPTQPLRRLPSIINQEWPDYHVGERTLTRINLVIRNANIELTEYLTKYCNSQRTVVWRQYRAQTMQLYPTVRRWPSFFPAEQLPEMLRTEPPTVTLKPPSSTRHLPTVQSKPTLAPSQQKQHAYSPPYTGGGKSGYNLAIAAAQKRYMLECDSNPSSSDKSMEDLTEPGEKEKSQRNDLQRSNNLVPVRSYTPPPPAAVAPMSSPTQQSVQPVKTKRAYKRRTPTILKTPDNPRRITLSPVGHSRKCSYCGCSETPIWRRGPGGTGTLCNACGVRWKLGKILQ</sequence>
<reference evidence="1" key="1">
    <citation type="submission" date="2022-07" db="EMBL/GenBank/DDBJ databases">
        <title>Phylogenomic reconstructions and comparative analyses of Kickxellomycotina fungi.</title>
        <authorList>
            <person name="Reynolds N.K."/>
            <person name="Stajich J.E."/>
            <person name="Barry K."/>
            <person name="Grigoriev I.V."/>
            <person name="Crous P."/>
            <person name="Smith M.E."/>
        </authorList>
    </citation>
    <scope>NUCLEOTIDE SEQUENCE</scope>
    <source>
        <strain evidence="1">CBS 102833</strain>
    </source>
</reference>
<name>A0ACC1LK02_9FUNG</name>